<dbReference type="GO" id="GO:0004674">
    <property type="term" value="F:protein serine/threonine kinase activity"/>
    <property type="evidence" value="ECO:0007669"/>
    <property type="project" value="UniProtKB-KW"/>
</dbReference>
<dbReference type="AlphaFoldDB" id="A0A7S4C7D0"/>
<dbReference type="SUPFAM" id="SSF56112">
    <property type="entry name" value="Protein kinase-like (PK-like)"/>
    <property type="match status" value="1"/>
</dbReference>
<dbReference type="PROSITE" id="PS50011">
    <property type="entry name" value="PROTEIN_KINASE_DOM"/>
    <property type="match status" value="1"/>
</dbReference>
<keyword evidence="2" id="KW-0808">Transferase</keyword>
<dbReference type="Pfam" id="PF00069">
    <property type="entry name" value="Pkinase"/>
    <property type="match status" value="1"/>
</dbReference>
<protein>
    <recommendedName>
        <fullName evidence="6">Protein kinase domain-containing protein</fullName>
    </recommendedName>
</protein>
<evidence type="ECO:0000256" key="2">
    <source>
        <dbReference type="ARBA" id="ARBA00022679"/>
    </source>
</evidence>
<dbReference type="Gene3D" id="1.10.510.10">
    <property type="entry name" value="Transferase(Phosphotransferase) domain 1"/>
    <property type="match status" value="1"/>
</dbReference>
<sequence length="104" mass="11227">MSETGAVVGTAHYMAPELLKGGQATVGADIWAFGITCLQLLTGQLWMDATNVFAVLYALGTMEEAPEIPEDLPEEVQEFLRACLSIKPDERATALGLLNMPFLL</sequence>
<name>A0A7S4C7D0_9EUGL</name>
<evidence type="ECO:0000259" key="6">
    <source>
        <dbReference type="PROSITE" id="PS50011"/>
    </source>
</evidence>
<evidence type="ECO:0000313" key="7">
    <source>
        <dbReference type="EMBL" id="CAE0789118.1"/>
    </source>
</evidence>
<dbReference type="GO" id="GO:0005524">
    <property type="term" value="F:ATP binding"/>
    <property type="evidence" value="ECO:0007669"/>
    <property type="project" value="UniProtKB-KW"/>
</dbReference>
<dbReference type="InterPro" id="IPR011009">
    <property type="entry name" value="Kinase-like_dom_sf"/>
</dbReference>
<dbReference type="InterPro" id="IPR000719">
    <property type="entry name" value="Prot_kinase_dom"/>
</dbReference>
<evidence type="ECO:0000256" key="5">
    <source>
        <dbReference type="ARBA" id="ARBA00022840"/>
    </source>
</evidence>
<dbReference type="EMBL" id="HBJA01000943">
    <property type="protein sequence ID" value="CAE0789118.1"/>
    <property type="molecule type" value="Transcribed_RNA"/>
</dbReference>
<dbReference type="PANTHER" id="PTHR11584:SF369">
    <property type="entry name" value="MITOGEN-ACTIVATED PROTEIN KINASE KINASE KINASE 19-RELATED"/>
    <property type="match status" value="1"/>
</dbReference>
<keyword evidence="5" id="KW-0067">ATP-binding</keyword>
<evidence type="ECO:0000256" key="1">
    <source>
        <dbReference type="ARBA" id="ARBA00022527"/>
    </source>
</evidence>
<evidence type="ECO:0000256" key="3">
    <source>
        <dbReference type="ARBA" id="ARBA00022741"/>
    </source>
</evidence>
<keyword evidence="1" id="KW-0723">Serine/threonine-protein kinase</keyword>
<reference evidence="7" key="1">
    <citation type="submission" date="2021-01" db="EMBL/GenBank/DDBJ databases">
        <authorList>
            <person name="Corre E."/>
            <person name="Pelletier E."/>
            <person name="Niang G."/>
            <person name="Scheremetjew M."/>
            <person name="Finn R."/>
            <person name="Kale V."/>
            <person name="Holt S."/>
            <person name="Cochrane G."/>
            <person name="Meng A."/>
            <person name="Brown T."/>
            <person name="Cohen L."/>
        </authorList>
    </citation>
    <scope>NUCLEOTIDE SEQUENCE</scope>
    <source>
        <strain evidence="7">CCMP1594</strain>
    </source>
</reference>
<keyword evidence="3" id="KW-0547">Nucleotide-binding</keyword>
<evidence type="ECO:0000256" key="4">
    <source>
        <dbReference type="ARBA" id="ARBA00022777"/>
    </source>
</evidence>
<keyword evidence="4" id="KW-0418">Kinase</keyword>
<organism evidence="7">
    <name type="scientific">Eutreptiella gymnastica</name>
    <dbReference type="NCBI Taxonomy" id="73025"/>
    <lineage>
        <taxon>Eukaryota</taxon>
        <taxon>Discoba</taxon>
        <taxon>Euglenozoa</taxon>
        <taxon>Euglenida</taxon>
        <taxon>Spirocuta</taxon>
        <taxon>Euglenophyceae</taxon>
        <taxon>Eutreptiales</taxon>
        <taxon>Eutreptiaceae</taxon>
        <taxon>Eutreptiella</taxon>
    </lineage>
</organism>
<dbReference type="PANTHER" id="PTHR11584">
    <property type="entry name" value="SERINE/THREONINE PROTEIN KINASE"/>
    <property type="match status" value="1"/>
</dbReference>
<feature type="domain" description="Protein kinase" evidence="6">
    <location>
        <begin position="1"/>
        <end position="103"/>
    </location>
</feature>
<gene>
    <name evidence="7" type="ORF">EGYM00163_LOCUS231</name>
</gene>
<accession>A0A7S4C7D0</accession>
<proteinExistence type="predicted"/>